<dbReference type="InterPro" id="IPR029060">
    <property type="entry name" value="PIN-like_dom_sf"/>
</dbReference>
<protein>
    <recommendedName>
        <fullName evidence="1">PIN domain-containing protein</fullName>
    </recommendedName>
</protein>
<comment type="caution">
    <text evidence="2">The sequence shown here is derived from an EMBL/GenBank/DDBJ whole genome shotgun (WGS) entry which is preliminary data.</text>
</comment>
<dbReference type="AlphaFoldDB" id="A0A0F9NUQ4"/>
<dbReference type="InterPro" id="IPR002716">
    <property type="entry name" value="PIN_dom"/>
</dbReference>
<dbReference type="Pfam" id="PF01850">
    <property type="entry name" value="PIN"/>
    <property type="match status" value="1"/>
</dbReference>
<accession>A0A0F9NUQ4</accession>
<sequence length="148" mass="17239">MNLYNPKEKNGVHKVEIYIVDAVAFLAYLADKLPKKADDIFRKAEKKEIKLLIPSIVLGETLYTIYKGKQIFGKEIPLEKIDLIFQILKNGEIFKLVDLNLDAWYIFHGLNIPELHDRMIAATFFYYKARGLITNDPEISESLHKIWK</sequence>
<proteinExistence type="predicted"/>
<evidence type="ECO:0000259" key="1">
    <source>
        <dbReference type="Pfam" id="PF01850"/>
    </source>
</evidence>
<reference evidence="2" key="1">
    <citation type="journal article" date="2015" name="Nature">
        <title>Complex archaea that bridge the gap between prokaryotes and eukaryotes.</title>
        <authorList>
            <person name="Spang A."/>
            <person name="Saw J.H."/>
            <person name="Jorgensen S.L."/>
            <person name="Zaremba-Niedzwiedzka K."/>
            <person name="Martijn J."/>
            <person name="Lind A.E."/>
            <person name="van Eijk R."/>
            <person name="Schleper C."/>
            <person name="Guy L."/>
            <person name="Ettema T.J."/>
        </authorList>
    </citation>
    <scope>NUCLEOTIDE SEQUENCE</scope>
</reference>
<dbReference type="SUPFAM" id="SSF88723">
    <property type="entry name" value="PIN domain-like"/>
    <property type="match status" value="1"/>
</dbReference>
<gene>
    <name evidence="2" type="ORF">LCGC14_0907060</name>
</gene>
<feature type="domain" description="PIN" evidence="1">
    <location>
        <begin position="18"/>
        <end position="140"/>
    </location>
</feature>
<evidence type="ECO:0000313" key="2">
    <source>
        <dbReference type="EMBL" id="KKN23230.1"/>
    </source>
</evidence>
<dbReference type="EMBL" id="LAZR01002992">
    <property type="protein sequence ID" value="KKN23230.1"/>
    <property type="molecule type" value="Genomic_DNA"/>
</dbReference>
<name>A0A0F9NUQ4_9ZZZZ</name>
<organism evidence="2">
    <name type="scientific">marine sediment metagenome</name>
    <dbReference type="NCBI Taxonomy" id="412755"/>
    <lineage>
        <taxon>unclassified sequences</taxon>
        <taxon>metagenomes</taxon>
        <taxon>ecological metagenomes</taxon>
    </lineage>
</organism>
<dbReference type="Gene3D" id="3.40.50.1010">
    <property type="entry name" value="5'-nuclease"/>
    <property type="match status" value="1"/>
</dbReference>